<dbReference type="AlphaFoldDB" id="A0A6I4THG1"/>
<dbReference type="InterPro" id="IPR010982">
    <property type="entry name" value="Lambda_DNA-bd_dom_sf"/>
</dbReference>
<dbReference type="Proteomes" id="UP000439522">
    <property type="component" value="Unassembled WGS sequence"/>
</dbReference>
<dbReference type="InterPro" id="IPR001387">
    <property type="entry name" value="Cro/C1-type_HTH"/>
</dbReference>
<dbReference type="PROSITE" id="PS50943">
    <property type="entry name" value="HTH_CROC1"/>
    <property type="match status" value="1"/>
</dbReference>
<proteinExistence type="predicted"/>
<name>A0A6I4THG1_9SPHN</name>
<comment type="caution">
    <text evidence="2">The sequence shown here is derived from an EMBL/GenBank/DDBJ whole genome shotgun (WGS) entry which is preliminary data.</text>
</comment>
<dbReference type="Pfam" id="PF01381">
    <property type="entry name" value="HTH_3"/>
    <property type="match status" value="1"/>
</dbReference>
<sequence length="41" mass="4156">MGTSQSAVARLESGKGRPSVATLEKLAQATGSKLRIALEAA</sequence>
<feature type="domain" description="HTH cro/C1-type" evidence="1">
    <location>
        <begin position="1"/>
        <end position="37"/>
    </location>
</feature>
<dbReference type="GO" id="GO:0003677">
    <property type="term" value="F:DNA binding"/>
    <property type="evidence" value="ECO:0007669"/>
    <property type="project" value="InterPro"/>
</dbReference>
<dbReference type="SUPFAM" id="SSF47413">
    <property type="entry name" value="lambda repressor-like DNA-binding domains"/>
    <property type="match status" value="1"/>
</dbReference>
<accession>A0A6I4THG1</accession>
<organism evidence="2 3">
    <name type="scientific">Tsuneonella aeria</name>
    <dbReference type="NCBI Taxonomy" id="1837929"/>
    <lineage>
        <taxon>Bacteria</taxon>
        <taxon>Pseudomonadati</taxon>
        <taxon>Pseudomonadota</taxon>
        <taxon>Alphaproteobacteria</taxon>
        <taxon>Sphingomonadales</taxon>
        <taxon>Erythrobacteraceae</taxon>
        <taxon>Tsuneonella</taxon>
    </lineage>
</organism>
<reference evidence="2 3" key="1">
    <citation type="submission" date="2019-12" db="EMBL/GenBank/DDBJ databases">
        <title>Genomic-based taxomic classification of the family Erythrobacteraceae.</title>
        <authorList>
            <person name="Xu L."/>
        </authorList>
    </citation>
    <scope>NUCLEOTIDE SEQUENCE [LARGE SCALE GENOMIC DNA]</scope>
    <source>
        <strain evidence="2 3">100921-2</strain>
    </source>
</reference>
<evidence type="ECO:0000313" key="2">
    <source>
        <dbReference type="EMBL" id="MXO76064.1"/>
    </source>
</evidence>
<protein>
    <submittedName>
        <fullName evidence="2">Helix-turn-helix domain-containing protein</fullName>
    </submittedName>
</protein>
<gene>
    <name evidence="2" type="ORF">GRI40_12645</name>
</gene>
<evidence type="ECO:0000313" key="3">
    <source>
        <dbReference type="Proteomes" id="UP000439522"/>
    </source>
</evidence>
<keyword evidence="3" id="KW-1185">Reference proteome</keyword>
<dbReference type="CDD" id="cd00093">
    <property type="entry name" value="HTH_XRE"/>
    <property type="match status" value="1"/>
</dbReference>
<dbReference type="OrthoDB" id="9803379at2"/>
<dbReference type="EMBL" id="WTZA01000002">
    <property type="protein sequence ID" value="MXO76064.1"/>
    <property type="molecule type" value="Genomic_DNA"/>
</dbReference>
<evidence type="ECO:0000259" key="1">
    <source>
        <dbReference type="PROSITE" id="PS50943"/>
    </source>
</evidence>
<dbReference type="Gene3D" id="1.10.260.40">
    <property type="entry name" value="lambda repressor-like DNA-binding domains"/>
    <property type="match status" value="1"/>
</dbReference>